<keyword evidence="4 6" id="KW-0547">Nucleotide-binding</keyword>
<feature type="domain" description="APS kinase" evidence="7">
    <location>
        <begin position="269"/>
        <end position="421"/>
    </location>
</feature>
<dbReference type="RefSeq" id="WP_214156811.1">
    <property type="nucleotide sequence ID" value="NZ_JAHBAY010000006.1"/>
</dbReference>
<dbReference type="Pfam" id="PF01583">
    <property type="entry name" value="APS_kinase"/>
    <property type="match status" value="1"/>
</dbReference>
<comment type="pathway">
    <text evidence="6">Sulfur metabolism; hydrogen sulfide biosynthesis; sulfite from sulfate: step 2/3.</text>
</comment>
<evidence type="ECO:0000256" key="1">
    <source>
        <dbReference type="ARBA" id="ARBA00001823"/>
    </source>
</evidence>
<proteinExistence type="inferred from homology"/>
<organism evidence="8 9">
    <name type="scientific">Kineosporia corallincola</name>
    <dbReference type="NCBI Taxonomy" id="2835133"/>
    <lineage>
        <taxon>Bacteria</taxon>
        <taxon>Bacillati</taxon>
        <taxon>Actinomycetota</taxon>
        <taxon>Actinomycetes</taxon>
        <taxon>Kineosporiales</taxon>
        <taxon>Kineosporiaceae</taxon>
        <taxon>Kineosporia</taxon>
    </lineage>
</organism>
<reference evidence="8 9" key="1">
    <citation type="submission" date="2021-05" db="EMBL/GenBank/DDBJ databases">
        <title>Kineosporia and Streptomyces sp. nov. two new marine actinobacteria isolated from Coral.</title>
        <authorList>
            <person name="Buangrab K."/>
            <person name="Sutthacheep M."/>
            <person name="Yeemin T."/>
            <person name="Harunari E."/>
            <person name="Igarashi Y."/>
            <person name="Kanchanasin P."/>
            <person name="Tanasupawat S."/>
            <person name="Phongsopitanun W."/>
        </authorList>
    </citation>
    <scope>NUCLEOTIDE SEQUENCE [LARGE SCALE GENOMIC DNA]</scope>
    <source>
        <strain evidence="8 9">J2-2</strain>
    </source>
</reference>
<evidence type="ECO:0000256" key="5">
    <source>
        <dbReference type="ARBA" id="ARBA00022840"/>
    </source>
</evidence>
<keyword evidence="6" id="KW-0597">Phosphoprotein</keyword>
<name>A0ABS5THH4_9ACTN</name>
<keyword evidence="3 6" id="KW-0808">Transferase</keyword>
<keyword evidence="6 8" id="KW-0418">Kinase</keyword>
<evidence type="ECO:0000313" key="9">
    <source>
        <dbReference type="Proteomes" id="UP001197247"/>
    </source>
</evidence>
<comment type="function">
    <text evidence="6">Catalyzes the synthesis of activated sulfate.</text>
</comment>
<evidence type="ECO:0000256" key="3">
    <source>
        <dbReference type="ARBA" id="ARBA00022679"/>
    </source>
</evidence>
<dbReference type="EMBL" id="JAHBAY010000006">
    <property type="protein sequence ID" value="MBT0770522.1"/>
    <property type="molecule type" value="Genomic_DNA"/>
</dbReference>
<evidence type="ECO:0000259" key="7">
    <source>
        <dbReference type="Pfam" id="PF01583"/>
    </source>
</evidence>
<dbReference type="PANTHER" id="PTHR42700">
    <property type="entry name" value="SULFATE ADENYLYLTRANSFERASE"/>
    <property type="match status" value="1"/>
</dbReference>
<comment type="similarity">
    <text evidence="6">Belongs to the APS kinase family.</text>
</comment>
<evidence type="ECO:0000256" key="2">
    <source>
        <dbReference type="ARBA" id="ARBA00012121"/>
    </source>
</evidence>
<dbReference type="InterPro" id="IPR027417">
    <property type="entry name" value="P-loop_NTPase"/>
</dbReference>
<accession>A0ABS5THH4</accession>
<evidence type="ECO:0000313" key="8">
    <source>
        <dbReference type="EMBL" id="MBT0770522.1"/>
    </source>
</evidence>
<protein>
    <recommendedName>
        <fullName evidence="2 6">Adenylyl-sulfate kinase</fullName>
        <ecNumber evidence="2 6">2.7.1.25</ecNumber>
    </recommendedName>
    <alternativeName>
        <fullName evidence="6">APS kinase</fullName>
    </alternativeName>
    <alternativeName>
        <fullName evidence="6">ATP adenosine-5'-phosphosulfate 3'-phosphotransferase</fullName>
    </alternativeName>
    <alternativeName>
        <fullName evidence="6">Adenosine-5'-phosphosulfate kinase</fullName>
    </alternativeName>
</protein>
<dbReference type="EC" id="2.7.1.25" evidence="2 6"/>
<comment type="caution">
    <text evidence="8">The sequence shown here is derived from an EMBL/GenBank/DDBJ whole genome shotgun (WGS) entry which is preliminary data.</text>
</comment>
<keyword evidence="9" id="KW-1185">Reference proteome</keyword>
<dbReference type="GO" id="GO:0004020">
    <property type="term" value="F:adenylylsulfate kinase activity"/>
    <property type="evidence" value="ECO:0007669"/>
    <property type="project" value="UniProtKB-EC"/>
</dbReference>
<evidence type="ECO:0000256" key="6">
    <source>
        <dbReference type="HAMAP-Rule" id="MF_00065"/>
    </source>
</evidence>
<dbReference type="CDD" id="cd02027">
    <property type="entry name" value="APSK"/>
    <property type="match status" value="1"/>
</dbReference>
<gene>
    <name evidence="6 8" type="primary">cysC</name>
    <name evidence="8" type="ORF">KIH74_16375</name>
</gene>
<comment type="catalytic activity">
    <reaction evidence="1 6">
        <text>adenosine 5'-phosphosulfate + ATP = 3'-phosphoadenylyl sulfate + ADP + H(+)</text>
        <dbReference type="Rhea" id="RHEA:24152"/>
        <dbReference type="ChEBI" id="CHEBI:15378"/>
        <dbReference type="ChEBI" id="CHEBI:30616"/>
        <dbReference type="ChEBI" id="CHEBI:58243"/>
        <dbReference type="ChEBI" id="CHEBI:58339"/>
        <dbReference type="ChEBI" id="CHEBI:456216"/>
        <dbReference type="EC" id="2.7.1.25"/>
    </reaction>
</comment>
<dbReference type="SUPFAM" id="SSF52540">
    <property type="entry name" value="P-loop containing nucleoside triphosphate hydrolases"/>
    <property type="match status" value="1"/>
</dbReference>
<dbReference type="NCBIfam" id="NF003013">
    <property type="entry name" value="PRK03846.1"/>
    <property type="match status" value="1"/>
</dbReference>
<keyword evidence="5 6" id="KW-0067">ATP-binding</keyword>
<dbReference type="InterPro" id="IPR050512">
    <property type="entry name" value="Sulf_AdTrans/APS_kinase"/>
</dbReference>
<dbReference type="PANTHER" id="PTHR42700:SF1">
    <property type="entry name" value="SULFATE ADENYLYLTRANSFERASE"/>
    <property type="match status" value="1"/>
</dbReference>
<dbReference type="HAMAP" id="MF_00065">
    <property type="entry name" value="Adenylyl_sulf_kinase"/>
    <property type="match status" value="1"/>
</dbReference>
<dbReference type="InterPro" id="IPR059117">
    <property type="entry name" value="APS_kinase_dom"/>
</dbReference>
<dbReference type="Gene3D" id="3.40.50.300">
    <property type="entry name" value="P-loop containing nucleotide triphosphate hydrolases"/>
    <property type="match status" value="1"/>
</dbReference>
<dbReference type="Proteomes" id="UP001197247">
    <property type="component" value="Unassembled WGS sequence"/>
</dbReference>
<comment type="caution">
    <text evidence="6">Lacks conserved residue(s) required for the propagation of feature annotation.</text>
</comment>
<dbReference type="InterPro" id="IPR002891">
    <property type="entry name" value="APS"/>
</dbReference>
<feature type="binding site" evidence="6">
    <location>
        <begin position="277"/>
        <end position="284"/>
    </location>
    <ligand>
        <name>ATP</name>
        <dbReference type="ChEBI" id="CHEBI:30616"/>
    </ligand>
</feature>
<dbReference type="NCBIfam" id="TIGR00455">
    <property type="entry name" value="apsK"/>
    <property type="match status" value="1"/>
</dbReference>
<evidence type="ECO:0000256" key="4">
    <source>
        <dbReference type="ARBA" id="ARBA00022741"/>
    </source>
</evidence>
<sequence length="451" mass="47106">MPENPSPSPSTEFSWHPPQQVLEIAELVLSGALPVAAGLEQTFGPQGASGLPPEISGRLAAGDTVVLEDAEGTPVAGMSLAVAGVASGEQGGTASLPMLTFTPRRPFTHAPVRAARRTPAQVRADLAGTDPAATGPDDAGSASPVLAVVVTTLLTAAQVEQLRAQALNTSHRLLWIAVAGTGRTLPLPADGLWRAVRDVAAEPDPGAPAAVAVPVVVPRSVAVDDVALLTAVARAHGATEVLVPGPAEGELHPAFAREHARAVPPPHRRGLTLFFTGLSGSGKSTVAKALAERLLDHTTRTVSLLDGDEVRRMLSAGLTFSRADRDLNIRRIGFVAAEVTRHGGLAICAPIAPFESVRAEVRAGVEQVGDFVLVHISTPLEECERRDRKGLYAKARRGEIPDFTGISSPYETPAGPELRIDTTGIPIEAAVDQVWALLTERGYLVAPEKTE</sequence>